<accession>A0A9W8BMX6</accession>
<keyword evidence="6" id="KW-0648">Protein biosynthesis</keyword>
<evidence type="ECO:0000256" key="4">
    <source>
        <dbReference type="ARBA" id="ARBA00022768"/>
    </source>
</evidence>
<comment type="similarity">
    <text evidence="2">Belongs to the eIF-5A family.</text>
</comment>
<keyword evidence="7" id="KW-0385">Hypusine</keyword>
<dbReference type="OrthoDB" id="9975114at2759"/>
<dbReference type="InterPro" id="IPR008991">
    <property type="entry name" value="Translation_prot_SH3-like_sf"/>
</dbReference>
<feature type="region of interest" description="Disordered" evidence="8">
    <location>
        <begin position="1"/>
        <end position="76"/>
    </location>
</feature>
<reference evidence="10" key="1">
    <citation type="submission" date="2022-07" db="EMBL/GenBank/DDBJ databases">
        <title>Phylogenomic reconstructions and comparative analyses of Kickxellomycotina fungi.</title>
        <authorList>
            <person name="Reynolds N.K."/>
            <person name="Stajich J.E."/>
            <person name="Barry K."/>
            <person name="Grigoriev I.V."/>
            <person name="Crous P."/>
            <person name="Smith M.E."/>
        </authorList>
    </citation>
    <scope>NUCLEOTIDE SEQUENCE</scope>
    <source>
        <strain evidence="10">IMI 214461</strain>
    </source>
</reference>
<dbReference type="Pfam" id="PF01287">
    <property type="entry name" value="eIF-5a"/>
    <property type="match status" value="1"/>
</dbReference>
<dbReference type="SUPFAM" id="SSF50104">
    <property type="entry name" value="Translation proteins SH3-like domain"/>
    <property type="match status" value="1"/>
</dbReference>
<dbReference type="GO" id="GO:0043022">
    <property type="term" value="F:ribosome binding"/>
    <property type="evidence" value="ECO:0007669"/>
    <property type="project" value="InterPro"/>
</dbReference>
<evidence type="ECO:0000256" key="7">
    <source>
        <dbReference type="ARBA" id="ARBA00023071"/>
    </source>
</evidence>
<dbReference type="Pfam" id="PF21485">
    <property type="entry name" value="IF5A-like_N"/>
    <property type="match status" value="1"/>
</dbReference>
<keyword evidence="4" id="KW-0251">Elongation factor</keyword>
<evidence type="ECO:0000256" key="2">
    <source>
        <dbReference type="ARBA" id="ARBA00006016"/>
    </source>
</evidence>
<evidence type="ECO:0000256" key="8">
    <source>
        <dbReference type="SAM" id="MobiDB-lite"/>
    </source>
</evidence>
<dbReference type="InterPro" id="IPR014722">
    <property type="entry name" value="Rib_uL2_dom2"/>
</dbReference>
<dbReference type="Gene3D" id="2.30.30.30">
    <property type="match status" value="1"/>
</dbReference>
<gene>
    <name evidence="10" type="primary">ANB1_2</name>
    <name evidence="10" type="ORF">H4R26_001018</name>
</gene>
<keyword evidence="10" id="KW-0396">Initiation factor</keyword>
<dbReference type="GO" id="GO:0003723">
    <property type="term" value="F:RNA binding"/>
    <property type="evidence" value="ECO:0007669"/>
    <property type="project" value="UniProtKB-KW"/>
</dbReference>
<keyword evidence="11" id="KW-1185">Reference proteome</keyword>
<dbReference type="PANTHER" id="PTHR11673">
    <property type="entry name" value="TRANSLATION INITIATION FACTOR 5A FAMILY MEMBER"/>
    <property type="match status" value="1"/>
</dbReference>
<feature type="compositionally biased region" description="Polar residues" evidence="8">
    <location>
        <begin position="1"/>
        <end position="10"/>
    </location>
</feature>
<dbReference type="SUPFAM" id="SSF50249">
    <property type="entry name" value="Nucleic acid-binding proteins"/>
    <property type="match status" value="1"/>
</dbReference>
<dbReference type="EMBL" id="JANBQF010000038">
    <property type="protein sequence ID" value="KAJ2007072.1"/>
    <property type="molecule type" value="Genomic_DNA"/>
</dbReference>
<evidence type="ECO:0000259" key="9">
    <source>
        <dbReference type="SMART" id="SM01376"/>
    </source>
</evidence>
<feature type="compositionally biased region" description="Polar residues" evidence="8">
    <location>
        <begin position="18"/>
        <end position="29"/>
    </location>
</feature>
<evidence type="ECO:0000313" key="11">
    <source>
        <dbReference type="Proteomes" id="UP001150907"/>
    </source>
</evidence>
<dbReference type="NCBIfam" id="TIGR00037">
    <property type="entry name" value="eIF_5A"/>
    <property type="match status" value="1"/>
</dbReference>
<dbReference type="FunFam" id="2.30.30.30:FF:000007">
    <property type="entry name" value="Eukaryotic translation initiation factor 5A"/>
    <property type="match status" value="1"/>
</dbReference>
<dbReference type="InterPro" id="IPR019769">
    <property type="entry name" value="Trans_elong_IF5A_hypusine_site"/>
</dbReference>
<dbReference type="InterPro" id="IPR012340">
    <property type="entry name" value="NA-bd_OB-fold"/>
</dbReference>
<dbReference type="GO" id="GO:0045905">
    <property type="term" value="P:positive regulation of translational termination"/>
    <property type="evidence" value="ECO:0007669"/>
    <property type="project" value="InterPro"/>
</dbReference>
<feature type="compositionally biased region" description="Acidic residues" evidence="8">
    <location>
        <begin position="33"/>
        <end position="55"/>
    </location>
</feature>
<feature type="domain" description="Translation initiation factor 5A C-terminal" evidence="9">
    <location>
        <begin position="162"/>
        <end position="229"/>
    </location>
</feature>
<dbReference type="InterPro" id="IPR020189">
    <property type="entry name" value="IF5A_C"/>
</dbReference>
<keyword evidence="5" id="KW-0694">RNA-binding</keyword>
<protein>
    <submittedName>
        <fullName evidence="10">Translation initiation factor eIF5A</fullName>
    </submittedName>
</protein>
<evidence type="ECO:0000313" key="10">
    <source>
        <dbReference type="EMBL" id="KAJ2007072.1"/>
    </source>
</evidence>
<dbReference type="PROSITE" id="PS00302">
    <property type="entry name" value="IF5A_HYPUSINE"/>
    <property type="match status" value="1"/>
</dbReference>
<dbReference type="Proteomes" id="UP001150907">
    <property type="component" value="Unassembled WGS sequence"/>
</dbReference>
<evidence type="ECO:0000256" key="1">
    <source>
        <dbReference type="ARBA" id="ARBA00004496"/>
    </source>
</evidence>
<dbReference type="InterPro" id="IPR048670">
    <property type="entry name" value="IF5A-like_N"/>
</dbReference>
<dbReference type="GO" id="GO:0003743">
    <property type="term" value="F:translation initiation factor activity"/>
    <property type="evidence" value="ECO:0007669"/>
    <property type="project" value="UniProtKB-KW"/>
</dbReference>
<comment type="subcellular location">
    <subcellularLocation>
        <location evidence="1">Cytoplasm</location>
    </subcellularLocation>
</comment>
<keyword evidence="3" id="KW-0963">Cytoplasm</keyword>
<comment type="caution">
    <text evidence="10">The sequence shown here is derived from an EMBL/GenBank/DDBJ whole genome shotgun (WGS) entry which is preliminary data.</text>
</comment>
<dbReference type="FunFam" id="2.40.50.140:FF:000034">
    <property type="entry name" value="Eukaryotic translation initiation factor 5A"/>
    <property type="match status" value="1"/>
</dbReference>
<dbReference type="GO" id="GO:0003746">
    <property type="term" value="F:translation elongation factor activity"/>
    <property type="evidence" value="ECO:0007669"/>
    <property type="project" value="UniProtKB-KW"/>
</dbReference>
<dbReference type="GO" id="GO:0045901">
    <property type="term" value="P:positive regulation of translational elongation"/>
    <property type="evidence" value="ECO:0007669"/>
    <property type="project" value="InterPro"/>
</dbReference>
<sequence>MAVSSKSKPTSKVAGGSRASQPDSQQSPAMSVDEQDIEVDEIEADEAEFDDDDENDRSSNAKDKGPTSKGSDAKVDDNAQHDHEFEASGDSGASLTYPMQCSALRKNGHVVMKGRPCKVIDMSTSKTGKHGHAKVNYTGIDIFTGRKYEDMSPSTHNVDVPNITRAEFVLIDIADGFLSLMDDTGEMKEDVKVPEGELGDKLNEDFEGGKELLVTILRAMGEEAAISFKEAPKGN</sequence>
<dbReference type="InterPro" id="IPR001884">
    <property type="entry name" value="IF5A-like"/>
</dbReference>
<evidence type="ECO:0000256" key="6">
    <source>
        <dbReference type="ARBA" id="ARBA00022917"/>
    </source>
</evidence>
<name>A0A9W8BMX6_9FUNG</name>
<proteinExistence type="inferred from homology"/>
<dbReference type="Gene3D" id="2.40.50.140">
    <property type="entry name" value="Nucleic acid-binding proteins"/>
    <property type="match status" value="1"/>
</dbReference>
<dbReference type="GO" id="GO:0005737">
    <property type="term" value="C:cytoplasm"/>
    <property type="evidence" value="ECO:0007669"/>
    <property type="project" value="UniProtKB-SubCell"/>
</dbReference>
<feature type="compositionally biased region" description="Basic and acidic residues" evidence="8">
    <location>
        <begin position="56"/>
        <end position="76"/>
    </location>
</feature>
<dbReference type="CDD" id="cd04468">
    <property type="entry name" value="S1_eIF5A"/>
    <property type="match status" value="1"/>
</dbReference>
<dbReference type="SMART" id="SM01376">
    <property type="entry name" value="eIF-5a"/>
    <property type="match status" value="1"/>
</dbReference>
<dbReference type="GO" id="GO:0006452">
    <property type="term" value="P:translational frameshifting"/>
    <property type="evidence" value="ECO:0007669"/>
    <property type="project" value="UniProtKB-ARBA"/>
</dbReference>
<organism evidence="10 11">
    <name type="scientific">Coemansia thaxteri</name>
    <dbReference type="NCBI Taxonomy" id="2663907"/>
    <lineage>
        <taxon>Eukaryota</taxon>
        <taxon>Fungi</taxon>
        <taxon>Fungi incertae sedis</taxon>
        <taxon>Zoopagomycota</taxon>
        <taxon>Kickxellomycotina</taxon>
        <taxon>Kickxellomycetes</taxon>
        <taxon>Kickxellales</taxon>
        <taxon>Kickxellaceae</taxon>
        <taxon>Coemansia</taxon>
    </lineage>
</organism>
<dbReference type="AlphaFoldDB" id="A0A9W8BMX6"/>
<evidence type="ECO:0000256" key="3">
    <source>
        <dbReference type="ARBA" id="ARBA00022490"/>
    </source>
</evidence>
<evidence type="ECO:0000256" key="5">
    <source>
        <dbReference type="ARBA" id="ARBA00022884"/>
    </source>
</evidence>